<evidence type="ECO:0000256" key="2">
    <source>
        <dbReference type="ARBA" id="ARBA00005245"/>
    </source>
</evidence>
<dbReference type="GO" id="GO:0045047">
    <property type="term" value="P:protein targeting to ER"/>
    <property type="evidence" value="ECO:0007669"/>
    <property type="project" value="TreeGrafter"/>
</dbReference>
<gene>
    <name evidence="10" type="ORF">FFLO_03354</name>
</gene>
<evidence type="ECO:0000256" key="8">
    <source>
        <dbReference type="ARBA" id="ARBA00045204"/>
    </source>
</evidence>
<protein>
    <recommendedName>
        <fullName evidence="3">Signal peptidase complex subunit 1</fullName>
    </recommendedName>
</protein>
<dbReference type="Proteomes" id="UP000812966">
    <property type="component" value="Unassembled WGS sequence"/>
</dbReference>
<reference evidence="10" key="1">
    <citation type="submission" date="2020-04" db="EMBL/GenBank/DDBJ databases">
        <title>Analysis of mating type loci in Filobasidium floriforme.</title>
        <authorList>
            <person name="Nowrousian M."/>
        </authorList>
    </citation>
    <scope>NUCLEOTIDE SEQUENCE</scope>
    <source>
        <strain evidence="10">CBS 6242</strain>
    </source>
</reference>
<comment type="function">
    <text evidence="8">Component of the signal peptidase complex (SPC) which catalyzes the cleavage of N-terminal signal sequences from nascent proteins as they are translocated into the lumen of the endoplasmic reticulum. Dispensable for SPC enzymatic activity.</text>
</comment>
<sequence length="86" mass="9668">MEAVKKQLEGRIDYEGQRLSEQVAYFSLVVSGVIAFFVSFLASSIKFGLIVFAAGYVITLLAVVPPWPVYRKHPIAWLPVRRLKAD</sequence>
<dbReference type="PANTHER" id="PTHR13202:SF0">
    <property type="entry name" value="SIGNAL PEPTIDASE COMPLEX SUBUNIT 1"/>
    <property type="match status" value="1"/>
</dbReference>
<evidence type="ECO:0000256" key="7">
    <source>
        <dbReference type="ARBA" id="ARBA00023136"/>
    </source>
</evidence>
<proteinExistence type="inferred from homology"/>
<evidence type="ECO:0000256" key="4">
    <source>
        <dbReference type="ARBA" id="ARBA00022692"/>
    </source>
</evidence>
<keyword evidence="7 9" id="KW-0472">Membrane</keyword>
<keyword evidence="6 9" id="KW-1133">Transmembrane helix</keyword>
<evidence type="ECO:0000256" key="9">
    <source>
        <dbReference type="SAM" id="Phobius"/>
    </source>
</evidence>
<comment type="caution">
    <text evidence="10">The sequence shown here is derived from an EMBL/GenBank/DDBJ whole genome shotgun (WGS) entry which is preliminary data.</text>
</comment>
<dbReference type="Pfam" id="PF06645">
    <property type="entry name" value="SPC12"/>
    <property type="match status" value="1"/>
</dbReference>
<dbReference type="PANTHER" id="PTHR13202">
    <property type="entry name" value="MICROSOMAL SIGNAL PEPTIDASE 12 KDA SUBUNIT"/>
    <property type="match status" value="1"/>
</dbReference>
<dbReference type="InterPro" id="IPR009542">
    <property type="entry name" value="Spc1/SPCS1"/>
</dbReference>
<comment type="similarity">
    <text evidence="2">Belongs to the SPCS1 family.</text>
</comment>
<dbReference type="AlphaFoldDB" id="A0A8K0JL85"/>
<accession>A0A8K0JL85</accession>
<dbReference type="GO" id="GO:0006465">
    <property type="term" value="P:signal peptide processing"/>
    <property type="evidence" value="ECO:0007669"/>
    <property type="project" value="InterPro"/>
</dbReference>
<keyword evidence="4 9" id="KW-0812">Transmembrane</keyword>
<evidence type="ECO:0000256" key="6">
    <source>
        <dbReference type="ARBA" id="ARBA00022989"/>
    </source>
</evidence>
<feature type="transmembrane region" description="Helical" evidence="9">
    <location>
        <begin position="23"/>
        <end position="42"/>
    </location>
</feature>
<evidence type="ECO:0000313" key="11">
    <source>
        <dbReference type="Proteomes" id="UP000812966"/>
    </source>
</evidence>
<keyword evidence="5" id="KW-0256">Endoplasmic reticulum</keyword>
<evidence type="ECO:0000313" key="10">
    <source>
        <dbReference type="EMBL" id="KAG7544241.1"/>
    </source>
</evidence>
<evidence type="ECO:0000256" key="3">
    <source>
        <dbReference type="ARBA" id="ARBA00017059"/>
    </source>
</evidence>
<comment type="subcellular location">
    <subcellularLocation>
        <location evidence="1">Endoplasmic reticulum membrane</location>
        <topology evidence="1">Multi-pass membrane protein</topology>
    </subcellularLocation>
</comment>
<feature type="transmembrane region" description="Helical" evidence="9">
    <location>
        <begin position="49"/>
        <end position="70"/>
    </location>
</feature>
<evidence type="ECO:0000256" key="1">
    <source>
        <dbReference type="ARBA" id="ARBA00004477"/>
    </source>
</evidence>
<keyword evidence="11" id="KW-1185">Reference proteome</keyword>
<evidence type="ECO:0000256" key="5">
    <source>
        <dbReference type="ARBA" id="ARBA00022824"/>
    </source>
</evidence>
<dbReference type="OrthoDB" id="263893at2759"/>
<name>A0A8K0JL85_9TREE</name>
<dbReference type="GO" id="GO:0005787">
    <property type="term" value="C:signal peptidase complex"/>
    <property type="evidence" value="ECO:0007669"/>
    <property type="project" value="InterPro"/>
</dbReference>
<organism evidence="10 11">
    <name type="scientific">Filobasidium floriforme</name>
    <dbReference type="NCBI Taxonomy" id="5210"/>
    <lineage>
        <taxon>Eukaryota</taxon>
        <taxon>Fungi</taxon>
        <taxon>Dikarya</taxon>
        <taxon>Basidiomycota</taxon>
        <taxon>Agaricomycotina</taxon>
        <taxon>Tremellomycetes</taxon>
        <taxon>Filobasidiales</taxon>
        <taxon>Filobasidiaceae</taxon>
        <taxon>Filobasidium</taxon>
    </lineage>
</organism>
<dbReference type="EMBL" id="JABELV010000061">
    <property type="protein sequence ID" value="KAG7544241.1"/>
    <property type="molecule type" value="Genomic_DNA"/>
</dbReference>